<comment type="caution">
    <text evidence="7">The sequence shown here is derived from an EMBL/GenBank/DDBJ whole genome shotgun (WGS) entry which is preliminary data.</text>
</comment>
<dbReference type="SMART" id="SM00054">
    <property type="entry name" value="EFh"/>
    <property type="match status" value="2"/>
</dbReference>
<dbReference type="InterPro" id="IPR003961">
    <property type="entry name" value="FN3_dom"/>
</dbReference>
<feature type="compositionally biased region" description="Basic and acidic residues" evidence="4">
    <location>
        <begin position="726"/>
        <end position="744"/>
    </location>
</feature>
<feature type="domain" description="Fibronectin type-III" evidence="6">
    <location>
        <begin position="937"/>
        <end position="1035"/>
    </location>
</feature>
<organism evidence="7 8">
    <name type="scientific">Tetraparma gracilis</name>
    <dbReference type="NCBI Taxonomy" id="2962635"/>
    <lineage>
        <taxon>Eukaryota</taxon>
        <taxon>Sar</taxon>
        <taxon>Stramenopiles</taxon>
        <taxon>Ochrophyta</taxon>
        <taxon>Bolidophyceae</taxon>
        <taxon>Parmales</taxon>
        <taxon>Triparmaceae</taxon>
        <taxon>Tetraparma</taxon>
    </lineage>
</organism>
<feature type="compositionally biased region" description="Polar residues" evidence="4">
    <location>
        <begin position="77"/>
        <end position="105"/>
    </location>
</feature>
<dbReference type="InterPro" id="IPR036770">
    <property type="entry name" value="Ankyrin_rpt-contain_sf"/>
</dbReference>
<dbReference type="SUPFAM" id="SSF47473">
    <property type="entry name" value="EF-hand"/>
    <property type="match status" value="1"/>
</dbReference>
<keyword evidence="1" id="KW-0677">Repeat</keyword>
<dbReference type="PANTHER" id="PTHR13817:SF73">
    <property type="entry name" value="FIBRONECTIN TYPE-III DOMAIN-CONTAINING PROTEIN"/>
    <property type="match status" value="1"/>
</dbReference>
<dbReference type="InterPro" id="IPR013783">
    <property type="entry name" value="Ig-like_fold"/>
</dbReference>
<feature type="compositionally biased region" description="Pro residues" evidence="4">
    <location>
        <begin position="34"/>
        <end position="46"/>
    </location>
</feature>
<dbReference type="InterPro" id="IPR036116">
    <property type="entry name" value="FN3_sf"/>
</dbReference>
<feature type="repeat" description="ANK" evidence="3">
    <location>
        <begin position="423"/>
        <end position="455"/>
    </location>
</feature>
<dbReference type="PROSITE" id="PS00018">
    <property type="entry name" value="EF_HAND_1"/>
    <property type="match status" value="2"/>
</dbReference>
<dbReference type="InterPro" id="IPR002048">
    <property type="entry name" value="EF_hand_dom"/>
</dbReference>
<dbReference type="InterPro" id="IPR018247">
    <property type="entry name" value="EF_Hand_1_Ca_BS"/>
</dbReference>
<dbReference type="Pfam" id="PF00041">
    <property type="entry name" value="fn3"/>
    <property type="match status" value="2"/>
</dbReference>
<dbReference type="PRINTS" id="PR00014">
    <property type="entry name" value="FNTYPEIII"/>
</dbReference>
<feature type="domain" description="Fibronectin type-III" evidence="6">
    <location>
        <begin position="1037"/>
        <end position="1155"/>
    </location>
</feature>
<evidence type="ECO:0000256" key="3">
    <source>
        <dbReference type="PROSITE-ProRule" id="PRU00023"/>
    </source>
</evidence>
<dbReference type="SMART" id="SM00060">
    <property type="entry name" value="FN3"/>
    <property type="match status" value="5"/>
</dbReference>
<dbReference type="SMART" id="SM00248">
    <property type="entry name" value="ANK"/>
    <property type="match status" value="2"/>
</dbReference>
<feature type="domain" description="Fibronectin type-III" evidence="6">
    <location>
        <begin position="820"/>
        <end position="928"/>
    </location>
</feature>
<protein>
    <recommendedName>
        <fullName evidence="9">Calmodulin</fullName>
    </recommendedName>
</protein>
<dbReference type="Gene3D" id="1.25.40.20">
    <property type="entry name" value="Ankyrin repeat-containing domain"/>
    <property type="match status" value="1"/>
</dbReference>
<keyword evidence="3" id="KW-0040">ANK repeat</keyword>
<evidence type="ECO:0000313" key="8">
    <source>
        <dbReference type="Proteomes" id="UP001165060"/>
    </source>
</evidence>
<evidence type="ECO:0000259" key="6">
    <source>
        <dbReference type="PROSITE" id="PS50853"/>
    </source>
</evidence>
<dbReference type="EMBL" id="BRYB01002277">
    <property type="protein sequence ID" value="GMI42332.1"/>
    <property type="molecule type" value="Genomic_DNA"/>
</dbReference>
<evidence type="ECO:0000256" key="4">
    <source>
        <dbReference type="SAM" id="MobiDB-lite"/>
    </source>
</evidence>
<evidence type="ECO:0008006" key="9">
    <source>
        <dbReference type="Google" id="ProtNLM"/>
    </source>
</evidence>
<feature type="domain" description="EF-hand" evidence="5">
    <location>
        <begin position="648"/>
        <end position="683"/>
    </location>
</feature>
<evidence type="ECO:0000259" key="5">
    <source>
        <dbReference type="PROSITE" id="PS50222"/>
    </source>
</evidence>
<feature type="domain" description="EF-hand" evidence="5">
    <location>
        <begin position="684"/>
        <end position="719"/>
    </location>
</feature>
<feature type="compositionally biased region" description="Low complexity" evidence="4">
    <location>
        <begin position="15"/>
        <end position="24"/>
    </location>
</feature>
<dbReference type="PROSITE" id="PS50088">
    <property type="entry name" value="ANK_REPEAT"/>
    <property type="match status" value="2"/>
</dbReference>
<feature type="repeat" description="ANK" evidence="3">
    <location>
        <begin position="387"/>
        <end position="411"/>
    </location>
</feature>
<dbReference type="SUPFAM" id="SSF48403">
    <property type="entry name" value="Ankyrin repeat"/>
    <property type="match status" value="1"/>
</dbReference>
<dbReference type="CDD" id="cd00051">
    <property type="entry name" value="EFh"/>
    <property type="match status" value="1"/>
</dbReference>
<proteinExistence type="predicted"/>
<dbReference type="Pfam" id="PF12796">
    <property type="entry name" value="Ank_2"/>
    <property type="match status" value="1"/>
</dbReference>
<dbReference type="InterPro" id="IPR011992">
    <property type="entry name" value="EF-hand-dom_pair"/>
</dbReference>
<keyword evidence="2" id="KW-0106">Calcium</keyword>
<accession>A0ABQ6N8C7</accession>
<dbReference type="Pfam" id="PF13499">
    <property type="entry name" value="EF-hand_7"/>
    <property type="match status" value="1"/>
</dbReference>
<evidence type="ECO:0000256" key="1">
    <source>
        <dbReference type="ARBA" id="ARBA00022737"/>
    </source>
</evidence>
<dbReference type="Gene3D" id="2.60.40.10">
    <property type="entry name" value="Immunoglobulins"/>
    <property type="match status" value="5"/>
</dbReference>
<dbReference type="Gene3D" id="1.10.238.10">
    <property type="entry name" value="EF-hand"/>
    <property type="match status" value="1"/>
</dbReference>
<evidence type="ECO:0000256" key="2">
    <source>
        <dbReference type="ARBA" id="ARBA00022837"/>
    </source>
</evidence>
<evidence type="ECO:0000313" key="7">
    <source>
        <dbReference type="EMBL" id="GMI42332.1"/>
    </source>
</evidence>
<sequence>MVRPQHPSTPPASRPPLTSSSTPSKFRRSKRLPATPPPSEPPPPNPLSSELLLLKSQSAANISRDSRLLSKAPSTPPSAETLASESSLQSTLRSLGSNFSSSLLPSQVDRPHPPTPGDEPIYLYVMSSAGGATVREAPSHDSPVVYEVEAGNVLRSDQKKNILTVPWYRLPGFGWVCGETTTTRASVILNDQKQEDVTTVPLLMLTDEVNAKKRFDLEALERRTIAAQIVRLLIQCYGLKDARGVAQSAFDMAEGCEPFQPYKLEETEYSHSVEQDPLNSSGMPKKLTCFDILPMMTRVTKHHSAPHLSIVECARCVRDTACMRPSEWGYQEWGYEGEYGHRVLIMDDMTKQQCTDDFVAAAAKGDVAMLTDMLDRDQYVDGTHKMMKYTALHAAADFGHLEALELLIERGFHRFVDMVDVRYRQTALHYAAMNGRMDVVKALLDAGADRHALNSNNFMPRDIAMIWHKYDVAVILKEPPGLVPGLRVVQVSAKMVKIAWDAPHIDDKVQAPLEDFELMHRMKSSQQTHIDNEKLTLEWTKLPLITYQDTINKRGPGRTYTFTSLLAASGHEFNIRCKNCCGWGPQMDVPVLQYTPGCEPSAPSEIYLVKTTRTSIMVEWHPPIHKNGGGLKGYEICYRRVGEDPKQDPTAHLRFIFQEMDKDGSGTVERTEFSKALKGFGFSLNVKQMKRLCDRLDHDKDGTVDFKEFVDFCERAGGGEEGVEEGAAKAAEEEERSDRQKQRDEEDEEMQSLLHEELKRITMGTNKPKTKWETVEFHAPQYCAKNFEKLVVFGLYEFMIRCKNKYGYSGYSPVSGPFKLIEGLWTTGVKAREVSLEWQKLIEIFPVVAYELQYREIVGKGAHAASEKDYVCVTNTTKAQKHTVTGLKPDTAYNFRVRPCVHTANFLHQDSTHGEWRPWIFGIATDLVFTLSDLPDPIRQVGAFEEEDCITHNSLEVNWTHGRDNGSRITESEIKVKEDLLEWLPETISVKGAFNRTKVGGLEPGRGYQFSVRAKNEHGWTPWSELSQVRETRGAFPPGRVQVVKENHGRRGVVAADSSWIMVEWTPPADNSLGCPEAYELQLCNRNPDDDDVWEKVATVHCQGLDVNTPNPDDCKHFCTNLRAAVNYVFRVRCCTALGWSVWSDESEEIMTLGRF</sequence>
<dbReference type="SUPFAM" id="SSF49265">
    <property type="entry name" value="Fibronectin type III"/>
    <property type="match status" value="3"/>
</dbReference>
<dbReference type="PROSITE" id="PS50297">
    <property type="entry name" value="ANK_REP_REGION"/>
    <property type="match status" value="2"/>
</dbReference>
<dbReference type="CDD" id="cd00063">
    <property type="entry name" value="FN3"/>
    <property type="match status" value="5"/>
</dbReference>
<dbReference type="Proteomes" id="UP001165060">
    <property type="component" value="Unassembled WGS sequence"/>
</dbReference>
<gene>
    <name evidence="7" type="ORF">TeGR_g1149</name>
</gene>
<dbReference type="PROSITE" id="PS50222">
    <property type="entry name" value="EF_HAND_2"/>
    <property type="match status" value="2"/>
</dbReference>
<name>A0ABQ6N8C7_9STRA</name>
<dbReference type="InterPro" id="IPR050964">
    <property type="entry name" value="Striated_Muscle_Regulatory"/>
</dbReference>
<keyword evidence="8" id="KW-1185">Reference proteome</keyword>
<dbReference type="PROSITE" id="PS50853">
    <property type="entry name" value="FN3"/>
    <property type="match status" value="3"/>
</dbReference>
<feature type="region of interest" description="Disordered" evidence="4">
    <location>
        <begin position="718"/>
        <end position="751"/>
    </location>
</feature>
<dbReference type="InterPro" id="IPR002110">
    <property type="entry name" value="Ankyrin_rpt"/>
</dbReference>
<dbReference type="PANTHER" id="PTHR13817">
    <property type="entry name" value="TITIN"/>
    <property type="match status" value="1"/>
</dbReference>
<reference evidence="7 8" key="1">
    <citation type="journal article" date="2023" name="Commun. Biol.">
        <title>Genome analysis of Parmales, the sister group of diatoms, reveals the evolutionary specialization of diatoms from phago-mixotrophs to photoautotrophs.</title>
        <authorList>
            <person name="Ban H."/>
            <person name="Sato S."/>
            <person name="Yoshikawa S."/>
            <person name="Yamada K."/>
            <person name="Nakamura Y."/>
            <person name="Ichinomiya M."/>
            <person name="Sato N."/>
            <person name="Blanc-Mathieu R."/>
            <person name="Endo H."/>
            <person name="Kuwata A."/>
            <person name="Ogata H."/>
        </authorList>
    </citation>
    <scope>NUCLEOTIDE SEQUENCE [LARGE SCALE GENOMIC DNA]</scope>
</reference>
<feature type="region of interest" description="Disordered" evidence="4">
    <location>
        <begin position="1"/>
        <end position="119"/>
    </location>
</feature>